<feature type="transmembrane region" description="Helical" evidence="1">
    <location>
        <begin position="367"/>
        <end position="387"/>
    </location>
</feature>
<evidence type="ECO:0000256" key="1">
    <source>
        <dbReference type="SAM" id="Phobius"/>
    </source>
</evidence>
<sequence length="414" mass="45352">MKEETRPTRGGIPRGLGRDGAILLSYGFRPFYLGASLWAIATITIWICTISGWLQPAETYGQSAWHAHELLFGFMPAVLVGYLMTTVPNWTGRFPLSGKPLGRLFFIWLAGRLSMLMVGETTAVIALLIDWIFLPLFAYFCLREVWVARRIADVKPILCVSSLALINGGFHIAAMHGGDVGAWARAALSVYVLLITATSDKLIPSFTNSWLAQSGRPRLATGNRIVDRFVLTATLLTATMWTYEPSSLLTATLAAVAAGAHLVRAARWFRPMILRSPLISGMHFSYGFIPLGLLGMGATALDLLGPLTAMHLLAIGSVTGMMLAVMNRSIRLHTGRNEKISWVQRLSVPCVLFAAGVRIAADLIPEYYGPVIATSGLFWISAFVLFLRDNAGLLCHVQRQPGRQPSPPTRINMR</sequence>
<feature type="transmembrane region" description="Helical" evidence="1">
    <location>
        <begin position="154"/>
        <end position="176"/>
    </location>
</feature>
<dbReference type="Pfam" id="PF05940">
    <property type="entry name" value="NnrS"/>
    <property type="match status" value="1"/>
</dbReference>
<accession>A0ABX5NPA1</accession>
<proteinExistence type="predicted"/>
<evidence type="ECO:0000313" key="2">
    <source>
        <dbReference type="EMBL" id="PYB72353.1"/>
    </source>
</evidence>
<feature type="transmembrane region" description="Helical" evidence="1">
    <location>
        <begin position="278"/>
        <end position="301"/>
    </location>
</feature>
<feature type="transmembrane region" description="Helical" evidence="1">
    <location>
        <begin position="124"/>
        <end position="142"/>
    </location>
</feature>
<keyword evidence="3" id="KW-1185">Reference proteome</keyword>
<dbReference type="InterPro" id="IPR010266">
    <property type="entry name" value="NnrS"/>
</dbReference>
<feature type="transmembrane region" description="Helical" evidence="1">
    <location>
        <begin position="249"/>
        <end position="266"/>
    </location>
</feature>
<protein>
    <submittedName>
        <fullName evidence="2">Short-chain dehydrogenase</fullName>
    </submittedName>
</protein>
<comment type="caution">
    <text evidence="2">The sequence shown here is derived from an EMBL/GenBank/DDBJ whole genome shotgun (WGS) entry which is preliminary data.</text>
</comment>
<organism evidence="2 3">
    <name type="scientific">Rhizobium wuzhouense</name>
    <dbReference type="NCBI Taxonomy" id="1986026"/>
    <lineage>
        <taxon>Bacteria</taxon>
        <taxon>Pseudomonadati</taxon>
        <taxon>Pseudomonadota</taxon>
        <taxon>Alphaproteobacteria</taxon>
        <taxon>Hyphomicrobiales</taxon>
        <taxon>Rhizobiaceae</taxon>
        <taxon>Rhizobium/Agrobacterium group</taxon>
        <taxon>Rhizobium</taxon>
    </lineage>
</organism>
<feature type="transmembrane region" description="Helical" evidence="1">
    <location>
        <begin position="307"/>
        <end position="330"/>
    </location>
</feature>
<evidence type="ECO:0000313" key="3">
    <source>
        <dbReference type="Proteomes" id="UP000247536"/>
    </source>
</evidence>
<dbReference type="Proteomes" id="UP000247536">
    <property type="component" value="Unassembled WGS sequence"/>
</dbReference>
<feature type="transmembrane region" description="Helical" evidence="1">
    <location>
        <begin position="31"/>
        <end position="54"/>
    </location>
</feature>
<dbReference type="RefSeq" id="WP_110792355.1">
    <property type="nucleotide sequence ID" value="NZ_QJRY01000005.1"/>
</dbReference>
<reference evidence="2 3" key="1">
    <citation type="submission" date="2018-06" db="EMBL/GenBank/DDBJ databases">
        <title>Rhizobium wuzhouense sp. nov., isolated from roots of Oryza officinalis.</title>
        <authorList>
            <person name="Yuan T."/>
        </authorList>
    </citation>
    <scope>NUCLEOTIDE SEQUENCE [LARGE SCALE GENOMIC DNA]</scope>
    <source>
        <strain evidence="2 3">W44</strain>
    </source>
</reference>
<keyword evidence="1" id="KW-1133">Transmembrane helix</keyword>
<keyword evidence="1" id="KW-0812">Transmembrane</keyword>
<feature type="transmembrane region" description="Helical" evidence="1">
    <location>
        <begin position="342"/>
        <end position="361"/>
    </location>
</feature>
<gene>
    <name evidence="2" type="ORF">DMY87_14535</name>
</gene>
<name>A0ABX5NPA1_9HYPH</name>
<keyword evidence="1" id="KW-0472">Membrane</keyword>
<feature type="transmembrane region" description="Helical" evidence="1">
    <location>
        <begin position="70"/>
        <end position="89"/>
    </location>
</feature>
<dbReference type="EMBL" id="QJRY01000005">
    <property type="protein sequence ID" value="PYB72353.1"/>
    <property type="molecule type" value="Genomic_DNA"/>
</dbReference>